<proteinExistence type="predicted"/>
<dbReference type="Proteomes" id="UP000499080">
    <property type="component" value="Unassembled WGS sequence"/>
</dbReference>
<accession>A0A4Y1ZTL6</accession>
<feature type="compositionally biased region" description="Basic and acidic residues" evidence="1">
    <location>
        <begin position="78"/>
        <end position="111"/>
    </location>
</feature>
<name>A0A4Y1ZTL6_ARAVE</name>
<comment type="caution">
    <text evidence="2">The sequence shown here is derived from an EMBL/GenBank/DDBJ whole genome shotgun (WGS) entry which is preliminary data.</text>
</comment>
<evidence type="ECO:0000313" key="3">
    <source>
        <dbReference type="Proteomes" id="UP000499080"/>
    </source>
</evidence>
<evidence type="ECO:0000256" key="1">
    <source>
        <dbReference type="SAM" id="MobiDB-lite"/>
    </source>
</evidence>
<protein>
    <submittedName>
        <fullName evidence="2">Uncharacterized protein</fullName>
    </submittedName>
</protein>
<dbReference type="AlphaFoldDB" id="A0A4Y1ZTL6"/>
<reference evidence="2 3" key="1">
    <citation type="journal article" date="2019" name="Sci. Rep.">
        <title>Orb-weaving spider Araneus ventricosus genome elucidates the spidroin gene catalogue.</title>
        <authorList>
            <person name="Kono N."/>
            <person name="Nakamura H."/>
            <person name="Ohtoshi R."/>
            <person name="Moran D.A.P."/>
            <person name="Shinohara A."/>
            <person name="Yoshida Y."/>
            <person name="Fujiwara M."/>
            <person name="Mori M."/>
            <person name="Tomita M."/>
            <person name="Arakawa K."/>
        </authorList>
    </citation>
    <scope>NUCLEOTIDE SEQUENCE [LARGE SCALE GENOMIC DNA]</scope>
</reference>
<organism evidence="2 3">
    <name type="scientific">Araneus ventricosus</name>
    <name type="common">Orbweaver spider</name>
    <name type="synonym">Epeira ventricosa</name>
    <dbReference type="NCBI Taxonomy" id="182803"/>
    <lineage>
        <taxon>Eukaryota</taxon>
        <taxon>Metazoa</taxon>
        <taxon>Ecdysozoa</taxon>
        <taxon>Arthropoda</taxon>
        <taxon>Chelicerata</taxon>
        <taxon>Arachnida</taxon>
        <taxon>Araneae</taxon>
        <taxon>Araneomorphae</taxon>
        <taxon>Entelegynae</taxon>
        <taxon>Araneoidea</taxon>
        <taxon>Araneidae</taxon>
        <taxon>Araneus</taxon>
    </lineage>
</organism>
<sequence length="111" mass="12766">MCLVGKRSLPLLDVSFRNPLSRPTKWLGYQPIGYTGDRNSTRLMGRHGQHVGYLLAVHEKQEANRAATASHGELPRLPSREGIKRQKTQEEGKNERRQDTRVPRDRDSRHI</sequence>
<evidence type="ECO:0000313" key="2">
    <source>
        <dbReference type="EMBL" id="GBL67574.1"/>
    </source>
</evidence>
<gene>
    <name evidence="2" type="ORF">AVEN_45209_1</name>
</gene>
<keyword evidence="3" id="KW-1185">Reference proteome</keyword>
<feature type="region of interest" description="Disordered" evidence="1">
    <location>
        <begin position="62"/>
        <end position="111"/>
    </location>
</feature>
<dbReference type="EMBL" id="BGPR01077831">
    <property type="protein sequence ID" value="GBL67574.1"/>
    <property type="molecule type" value="Genomic_DNA"/>
</dbReference>